<keyword evidence="2" id="KW-1185">Reference proteome</keyword>
<dbReference type="EMBL" id="JAWWNJ010000048">
    <property type="protein sequence ID" value="KAK7017240.1"/>
    <property type="molecule type" value="Genomic_DNA"/>
</dbReference>
<dbReference type="AlphaFoldDB" id="A0AAW0AY94"/>
<reference evidence="1 2" key="1">
    <citation type="journal article" date="2024" name="J Genomics">
        <title>Draft genome sequencing and assembly of Favolaschia claudopus CIRM-BRFM 2984 isolated from oak limbs.</title>
        <authorList>
            <person name="Navarro D."/>
            <person name="Drula E."/>
            <person name="Chaduli D."/>
            <person name="Cazenave R."/>
            <person name="Ahrendt S."/>
            <person name="Wang J."/>
            <person name="Lipzen A."/>
            <person name="Daum C."/>
            <person name="Barry K."/>
            <person name="Grigoriev I.V."/>
            <person name="Favel A."/>
            <person name="Rosso M.N."/>
            <person name="Martin F."/>
        </authorList>
    </citation>
    <scope>NUCLEOTIDE SEQUENCE [LARGE SCALE GENOMIC DNA]</scope>
    <source>
        <strain evidence="1 2">CIRM-BRFM 2984</strain>
    </source>
</reference>
<protein>
    <submittedName>
        <fullName evidence="1">Uncharacterized protein</fullName>
    </submittedName>
</protein>
<sequence>MQAQQNSYLVLRQSVPRIPNTRHRRSGSECQLVDDDESLSRDLASIFDLDFCLTYFQNIRRKDMYSEAVSASLIAKPSIPTKPIVVVATAGDRTNNNYQYSSAWVLRLQSVMLKIRFWFGLSSLQPPLSWFMTGLSFRLFRCLVLVSTVGAGTFGPPTIFTQSEASQQDLAISPRTRYPAVMSMSSHHPPSKGVGGAGGVGRKITLKIETAYLSEADHYKIGAMWMNDFCTKYKIDPVIRDTFIARGFPTIGSVLVATEDQWKHLEIKAGWICEITWAVKEFFLTHNIPWTVSDFPLPILEGGVGGRGGDGGDQGGTGGEGYGINHELSGIGGPGGDCVPRYRRITETPETTREVKVPNLGPDVLIGGDFFPLVLNTILIWVLHEGGIAGPGGFGTKLGGDGGVGEGNIISMFALPRFRKIMGGFGGTGGVSASVGGQGGHGHAPDVIYLIHQIDDATRSLLPRTELKDLNLDPQLNAFLSEQGFYTAGGLLETYMTELNSAPGFKPGYPFALRDALKRFCFKHQRRHTRT</sequence>
<name>A0AAW0AY94_9AGAR</name>
<evidence type="ECO:0000313" key="2">
    <source>
        <dbReference type="Proteomes" id="UP001362999"/>
    </source>
</evidence>
<gene>
    <name evidence="1" type="ORF">R3P38DRAFT_2784929</name>
</gene>
<organism evidence="1 2">
    <name type="scientific">Favolaschia claudopus</name>
    <dbReference type="NCBI Taxonomy" id="2862362"/>
    <lineage>
        <taxon>Eukaryota</taxon>
        <taxon>Fungi</taxon>
        <taxon>Dikarya</taxon>
        <taxon>Basidiomycota</taxon>
        <taxon>Agaricomycotina</taxon>
        <taxon>Agaricomycetes</taxon>
        <taxon>Agaricomycetidae</taxon>
        <taxon>Agaricales</taxon>
        <taxon>Marasmiineae</taxon>
        <taxon>Mycenaceae</taxon>
        <taxon>Favolaschia</taxon>
    </lineage>
</organism>
<comment type="caution">
    <text evidence="1">The sequence shown here is derived from an EMBL/GenBank/DDBJ whole genome shotgun (WGS) entry which is preliminary data.</text>
</comment>
<dbReference type="Proteomes" id="UP001362999">
    <property type="component" value="Unassembled WGS sequence"/>
</dbReference>
<proteinExistence type="predicted"/>
<accession>A0AAW0AY94</accession>
<evidence type="ECO:0000313" key="1">
    <source>
        <dbReference type="EMBL" id="KAK7017240.1"/>
    </source>
</evidence>